<dbReference type="GO" id="GO:0004400">
    <property type="term" value="F:histidinol-phosphate transaminase activity"/>
    <property type="evidence" value="ECO:0007669"/>
    <property type="project" value="UniProtKB-UniRule"/>
</dbReference>
<evidence type="ECO:0000259" key="13">
    <source>
        <dbReference type="Pfam" id="PF00155"/>
    </source>
</evidence>
<evidence type="ECO:0000256" key="3">
    <source>
        <dbReference type="ARBA" id="ARBA00005189"/>
    </source>
</evidence>
<dbReference type="Proteomes" id="UP000002774">
    <property type="component" value="Chromosome"/>
</dbReference>
<organism evidence="14 15">
    <name type="scientific">Mucilaginibacter paludis DSM 18603</name>
    <dbReference type="NCBI Taxonomy" id="714943"/>
    <lineage>
        <taxon>Bacteria</taxon>
        <taxon>Pseudomonadati</taxon>
        <taxon>Bacteroidota</taxon>
        <taxon>Sphingobacteriia</taxon>
        <taxon>Sphingobacteriales</taxon>
        <taxon>Sphingobacteriaceae</taxon>
        <taxon>Mucilaginibacter</taxon>
    </lineage>
</organism>
<protein>
    <recommendedName>
        <fullName evidence="12">Histidinol-phosphate aminotransferase</fullName>
        <ecNumber evidence="12">2.6.1.9</ecNumber>
    </recommendedName>
    <alternativeName>
        <fullName evidence="12">Imidazole acetol-phosphate transaminase</fullName>
    </alternativeName>
</protein>
<comment type="subunit">
    <text evidence="5 12">Homodimer.</text>
</comment>
<evidence type="ECO:0000256" key="7">
    <source>
        <dbReference type="ARBA" id="ARBA00022605"/>
    </source>
</evidence>
<dbReference type="HAMAP" id="MF_01023">
    <property type="entry name" value="HisC_aminotrans_2"/>
    <property type="match status" value="1"/>
</dbReference>
<evidence type="ECO:0000256" key="5">
    <source>
        <dbReference type="ARBA" id="ARBA00011738"/>
    </source>
</evidence>
<evidence type="ECO:0000313" key="14">
    <source>
        <dbReference type="EMBL" id="EHQ31122.1"/>
    </source>
</evidence>
<feature type="domain" description="Aminotransferase class I/classII large" evidence="13">
    <location>
        <begin position="84"/>
        <end position="378"/>
    </location>
</feature>
<dbReference type="InterPro" id="IPR004839">
    <property type="entry name" value="Aminotransferase_I/II_large"/>
</dbReference>
<dbReference type="Gene3D" id="3.40.640.10">
    <property type="entry name" value="Type I PLP-dependent aspartate aminotransferase-like (Major domain)"/>
    <property type="match status" value="1"/>
</dbReference>
<dbReference type="HOGENOM" id="CLU_017584_3_1_10"/>
<proteinExistence type="inferred from homology"/>
<keyword evidence="8 12" id="KW-0808">Transferase</keyword>
<dbReference type="EMBL" id="CM001403">
    <property type="protein sequence ID" value="EHQ31122.1"/>
    <property type="molecule type" value="Genomic_DNA"/>
</dbReference>
<evidence type="ECO:0000256" key="1">
    <source>
        <dbReference type="ARBA" id="ARBA00001933"/>
    </source>
</evidence>
<dbReference type="GO" id="GO:0030170">
    <property type="term" value="F:pyridoxal phosphate binding"/>
    <property type="evidence" value="ECO:0007669"/>
    <property type="project" value="InterPro"/>
</dbReference>
<evidence type="ECO:0000256" key="6">
    <source>
        <dbReference type="ARBA" id="ARBA00022576"/>
    </source>
</evidence>
<dbReference type="Pfam" id="PF00155">
    <property type="entry name" value="Aminotran_1_2"/>
    <property type="match status" value="1"/>
</dbReference>
<evidence type="ECO:0000256" key="4">
    <source>
        <dbReference type="ARBA" id="ARBA00007970"/>
    </source>
</evidence>
<dbReference type="InterPro" id="IPR005861">
    <property type="entry name" value="HisP_aminotrans"/>
</dbReference>
<comment type="pathway">
    <text evidence="2 12">Amino-acid biosynthesis; L-histidine biosynthesis; L-histidine from 5-phospho-alpha-D-ribose 1-diphosphate: step 7/9.</text>
</comment>
<sequence length="389" mass="44051">MRRYKERSNLYVSRSKILIGPVQHRDCFVPRNDALRNNIMFSVNNILRNNIKNLTPYSSARDEFQGEASVYLDANENAFGSPLHEQYNRYPDPLQIAVKKRLSEIKGVPVPNIFLGNGSDEAIDILFRSFCNPGIDNVIIVPPTYGMYQVSANINDVEARKVNLTVDYQLNMEGIAEAIDEHTKMIFICSPNNPTGNSINRTDVETLLANFNGIVVVDEAYINYSRQKTFIQELTEYANLVVLQTLSKAWGLAGLRLGMAFASEEIIEVMNKVKPPYNINEATQQLVLQALQNVDQVNHWIKQTLLERDKLVLSLKRFDFVQDIYPSDANFILVKTTDARGIYNHLVGQGIIVRDRSKVELCEGCLRITVGTPEENVTLTETLETMSLI</sequence>
<keyword evidence="9 12" id="KW-0663">Pyridoxal phosphate</keyword>
<comment type="cofactor">
    <cofactor evidence="1 12">
        <name>pyridoxal 5'-phosphate</name>
        <dbReference type="ChEBI" id="CHEBI:597326"/>
    </cofactor>
</comment>
<dbReference type="AlphaFoldDB" id="H1Y9T9"/>
<keyword evidence="7 12" id="KW-0028">Amino-acid biosynthesis</keyword>
<dbReference type="PANTHER" id="PTHR42885">
    <property type="entry name" value="HISTIDINOL-PHOSPHATE AMINOTRANSFERASE-RELATED"/>
    <property type="match status" value="1"/>
</dbReference>
<comment type="catalytic activity">
    <reaction evidence="11 12">
        <text>L-histidinol phosphate + 2-oxoglutarate = 3-(imidazol-4-yl)-2-oxopropyl phosphate + L-glutamate</text>
        <dbReference type="Rhea" id="RHEA:23744"/>
        <dbReference type="ChEBI" id="CHEBI:16810"/>
        <dbReference type="ChEBI" id="CHEBI:29985"/>
        <dbReference type="ChEBI" id="CHEBI:57766"/>
        <dbReference type="ChEBI" id="CHEBI:57980"/>
        <dbReference type="EC" id="2.6.1.9"/>
    </reaction>
</comment>
<evidence type="ECO:0000256" key="8">
    <source>
        <dbReference type="ARBA" id="ARBA00022679"/>
    </source>
</evidence>
<dbReference type="NCBIfam" id="TIGR01141">
    <property type="entry name" value="hisC"/>
    <property type="match status" value="1"/>
</dbReference>
<evidence type="ECO:0000256" key="12">
    <source>
        <dbReference type="HAMAP-Rule" id="MF_01023"/>
    </source>
</evidence>
<keyword evidence="10 12" id="KW-0368">Histidine biosynthesis</keyword>
<evidence type="ECO:0000256" key="11">
    <source>
        <dbReference type="ARBA" id="ARBA00047481"/>
    </source>
</evidence>
<dbReference type="eggNOG" id="COG0079">
    <property type="taxonomic scope" value="Bacteria"/>
</dbReference>
<dbReference type="InterPro" id="IPR015421">
    <property type="entry name" value="PyrdxlP-dep_Trfase_major"/>
</dbReference>
<dbReference type="PANTHER" id="PTHR42885:SF2">
    <property type="entry name" value="HISTIDINOL-PHOSPHATE AMINOTRANSFERASE"/>
    <property type="match status" value="1"/>
</dbReference>
<keyword evidence="15" id="KW-1185">Reference proteome</keyword>
<accession>H1Y9T9</accession>
<evidence type="ECO:0000256" key="9">
    <source>
        <dbReference type="ARBA" id="ARBA00022898"/>
    </source>
</evidence>
<name>H1Y9T9_9SPHI</name>
<comment type="pathway">
    <text evidence="3">Lipid metabolism.</text>
</comment>
<dbReference type="SUPFAM" id="SSF53383">
    <property type="entry name" value="PLP-dependent transferases"/>
    <property type="match status" value="1"/>
</dbReference>
<dbReference type="GO" id="GO:0000105">
    <property type="term" value="P:L-histidine biosynthetic process"/>
    <property type="evidence" value="ECO:0007669"/>
    <property type="project" value="UniProtKB-UniRule"/>
</dbReference>
<dbReference type="InterPro" id="IPR015422">
    <property type="entry name" value="PyrdxlP-dep_Trfase_small"/>
</dbReference>
<evidence type="ECO:0000256" key="2">
    <source>
        <dbReference type="ARBA" id="ARBA00005011"/>
    </source>
</evidence>
<feature type="modified residue" description="N6-(pyridoxal phosphate)lysine" evidence="12">
    <location>
        <position position="248"/>
    </location>
</feature>
<comment type="similarity">
    <text evidence="4 12">Belongs to the class-II pyridoxal-phosphate-dependent aminotransferase family. Histidinol-phosphate aminotransferase subfamily.</text>
</comment>
<dbReference type="STRING" id="714943.Mucpa_7079"/>
<keyword evidence="6 12" id="KW-0032">Aminotransferase</keyword>
<dbReference type="PROSITE" id="PS00599">
    <property type="entry name" value="AA_TRANSFER_CLASS_2"/>
    <property type="match status" value="1"/>
</dbReference>
<evidence type="ECO:0000313" key="15">
    <source>
        <dbReference type="Proteomes" id="UP000002774"/>
    </source>
</evidence>
<dbReference type="InterPro" id="IPR015424">
    <property type="entry name" value="PyrdxlP-dep_Trfase"/>
</dbReference>
<gene>
    <name evidence="12" type="primary">hisC</name>
    <name evidence="14" type="ORF">Mucpa_7079</name>
</gene>
<dbReference type="EC" id="2.6.1.9" evidence="12"/>
<dbReference type="Gene3D" id="3.90.1150.10">
    <property type="entry name" value="Aspartate Aminotransferase, domain 1"/>
    <property type="match status" value="1"/>
</dbReference>
<dbReference type="UniPathway" id="UPA00031">
    <property type="reaction ID" value="UER00012"/>
</dbReference>
<reference evidence="14" key="1">
    <citation type="submission" date="2011-09" db="EMBL/GenBank/DDBJ databases">
        <title>The permanent draft genome of Mucilaginibacter paludis DSM 18603.</title>
        <authorList>
            <consortium name="US DOE Joint Genome Institute (JGI-PGF)"/>
            <person name="Lucas S."/>
            <person name="Han J."/>
            <person name="Lapidus A."/>
            <person name="Bruce D."/>
            <person name="Goodwin L."/>
            <person name="Pitluck S."/>
            <person name="Peters L."/>
            <person name="Kyrpides N."/>
            <person name="Mavromatis K."/>
            <person name="Ivanova N."/>
            <person name="Mikhailova N."/>
            <person name="Held B."/>
            <person name="Detter J.C."/>
            <person name="Tapia R."/>
            <person name="Han C."/>
            <person name="Land M."/>
            <person name="Hauser L."/>
            <person name="Markowitz V."/>
            <person name="Cheng J.-F."/>
            <person name="Hugenholtz P."/>
            <person name="Woyke T."/>
            <person name="Wu D."/>
            <person name="Tindall B."/>
            <person name="Brambilla E."/>
            <person name="Klenk H.-P."/>
            <person name="Eisen J.A."/>
        </authorList>
    </citation>
    <scope>NUCLEOTIDE SEQUENCE [LARGE SCALE GENOMIC DNA]</scope>
    <source>
        <strain evidence="14">DSM 18603</strain>
    </source>
</reference>
<evidence type="ECO:0000256" key="10">
    <source>
        <dbReference type="ARBA" id="ARBA00023102"/>
    </source>
</evidence>
<dbReference type="InterPro" id="IPR001917">
    <property type="entry name" value="Aminotrans_II_pyridoxalP_BS"/>
</dbReference>
<dbReference type="CDD" id="cd00609">
    <property type="entry name" value="AAT_like"/>
    <property type="match status" value="1"/>
</dbReference>